<comment type="caution">
    <text evidence="1">The sequence shown here is derived from an EMBL/GenBank/DDBJ whole genome shotgun (WGS) entry which is preliminary data.</text>
</comment>
<evidence type="ECO:0000313" key="1">
    <source>
        <dbReference type="EMBL" id="REG01604.1"/>
    </source>
</evidence>
<dbReference type="InterPro" id="IPR021889">
    <property type="entry name" value="DUF3500"/>
</dbReference>
<gene>
    <name evidence="1" type="ORF">DFJ67_7689</name>
</gene>
<dbReference type="Proteomes" id="UP000256913">
    <property type="component" value="Unassembled WGS sequence"/>
</dbReference>
<proteinExistence type="predicted"/>
<organism evidence="1 2">
    <name type="scientific">Asanoa ferruginea</name>
    <dbReference type="NCBI Taxonomy" id="53367"/>
    <lineage>
        <taxon>Bacteria</taxon>
        <taxon>Bacillati</taxon>
        <taxon>Actinomycetota</taxon>
        <taxon>Actinomycetes</taxon>
        <taxon>Micromonosporales</taxon>
        <taxon>Micromonosporaceae</taxon>
        <taxon>Asanoa</taxon>
    </lineage>
</organism>
<dbReference type="AlphaFoldDB" id="A0A3D9ZZL9"/>
<sequence>MSIDDTSAAGLAESMAAAAGEFLALVGPPLPYPFEDSGRRWIEYRPHTRPGVSLATLEVPARKAAFRLLATGLSPHAYAQALSIVSLEEVLDRSEGFARGRHLNDYWVSVFGTPGSSAPWSWRFEGHHLSVSMTVAGGLVSPAPVFFGANPARVSYGAHTVSRPLAPEEDVAFALLAALSPTERSLAVVSEAPPPDIESGVSPVAVPLSPAGISATVLNPAAGALLAALVGVYLDRLPASLAEELSPGLEELRFAWAGPDRPGVPYYYRLQGADLLIEYDNTAGGNHAHTVLRRPSADFGADLLAEHRSAYH</sequence>
<keyword evidence="2" id="KW-1185">Reference proteome</keyword>
<accession>A0A3D9ZZL9</accession>
<dbReference type="PANTHER" id="PTHR37489">
    <property type="entry name" value="DUF3500 DOMAIN-CONTAINING PROTEIN"/>
    <property type="match status" value="1"/>
</dbReference>
<name>A0A3D9ZZL9_9ACTN</name>
<protein>
    <submittedName>
        <fullName evidence="1">Uncharacterized protein DUF3500</fullName>
    </submittedName>
</protein>
<dbReference type="PANTHER" id="PTHR37489:SF1">
    <property type="entry name" value="DUF3500 DOMAIN-CONTAINING PROTEIN"/>
    <property type="match status" value="1"/>
</dbReference>
<evidence type="ECO:0000313" key="2">
    <source>
        <dbReference type="Proteomes" id="UP000256913"/>
    </source>
</evidence>
<reference evidence="1 2" key="1">
    <citation type="submission" date="2018-08" db="EMBL/GenBank/DDBJ databases">
        <title>Sequencing the genomes of 1000 actinobacteria strains.</title>
        <authorList>
            <person name="Klenk H.-P."/>
        </authorList>
    </citation>
    <scope>NUCLEOTIDE SEQUENCE [LARGE SCALE GENOMIC DNA]</scope>
    <source>
        <strain evidence="1 2">DSM 44099</strain>
    </source>
</reference>
<dbReference type="EMBL" id="QUMQ01000001">
    <property type="protein sequence ID" value="REG01604.1"/>
    <property type="molecule type" value="Genomic_DNA"/>
</dbReference>
<dbReference type="Pfam" id="PF12006">
    <property type="entry name" value="DUF3500"/>
    <property type="match status" value="1"/>
</dbReference>